<name>A0A7E4VSY1_PANRE</name>
<dbReference type="GO" id="GO:0008395">
    <property type="term" value="F:steroid hydroxylase activity"/>
    <property type="evidence" value="ECO:0007669"/>
    <property type="project" value="TreeGrafter"/>
</dbReference>
<organism evidence="12 13">
    <name type="scientific">Panagrellus redivivus</name>
    <name type="common">Microworm</name>
    <dbReference type="NCBI Taxonomy" id="6233"/>
    <lineage>
        <taxon>Eukaryota</taxon>
        <taxon>Metazoa</taxon>
        <taxon>Ecdysozoa</taxon>
        <taxon>Nematoda</taxon>
        <taxon>Chromadorea</taxon>
        <taxon>Rhabditida</taxon>
        <taxon>Tylenchina</taxon>
        <taxon>Panagrolaimomorpha</taxon>
        <taxon>Panagrolaimoidea</taxon>
        <taxon>Panagrolaimidae</taxon>
        <taxon>Panagrellus</taxon>
    </lineage>
</organism>
<dbReference type="InterPro" id="IPR036396">
    <property type="entry name" value="Cyt_P450_sf"/>
</dbReference>
<evidence type="ECO:0000256" key="8">
    <source>
        <dbReference type="ARBA" id="ARBA00043906"/>
    </source>
</evidence>
<evidence type="ECO:0000313" key="13">
    <source>
        <dbReference type="WBParaSite" id="Pan_g24240.t1"/>
    </source>
</evidence>
<dbReference type="GO" id="GO:0016705">
    <property type="term" value="F:oxidoreductase activity, acting on paired donors, with incorporation or reduction of molecular oxygen"/>
    <property type="evidence" value="ECO:0007669"/>
    <property type="project" value="InterPro"/>
</dbReference>
<dbReference type="PANTHER" id="PTHR24302">
    <property type="entry name" value="CYTOCHROME P450 FAMILY 3"/>
    <property type="match status" value="1"/>
</dbReference>
<keyword evidence="6 9" id="KW-0408">Iron</keyword>
<dbReference type="Gene3D" id="1.10.630.10">
    <property type="entry name" value="Cytochrome P450"/>
    <property type="match status" value="1"/>
</dbReference>
<dbReference type="PROSITE" id="PS00086">
    <property type="entry name" value="CYTOCHROME_P450"/>
    <property type="match status" value="1"/>
</dbReference>
<dbReference type="InterPro" id="IPR017972">
    <property type="entry name" value="Cyt_P450_CS"/>
</dbReference>
<protein>
    <submittedName>
        <fullName evidence="13">Cytochrome P450</fullName>
    </submittedName>
</protein>
<dbReference type="AlphaFoldDB" id="A0A7E4VSY1"/>
<keyword evidence="11" id="KW-1133">Transmembrane helix</keyword>
<evidence type="ECO:0000256" key="10">
    <source>
        <dbReference type="RuleBase" id="RU000461"/>
    </source>
</evidence>
<comment type="function">
    <text evidence="8">Cytochromes P450 are a group of heme-thiolate monooxygenases. They oxidize a variety of structurally unrelated compounds, including steroids, fatty acids, and xenobiotics.</text>
</comment>
<evidence type="ECO:0000313" key="12">
    <source>
        <dbReference type="Proteomes" id="UP000492821"/>
    </source>
</evidence>
<feature type="transmembrane region" description="Helical" evidence="11">
    <location>
        <begin position="20"/>
        <end position="47"/>
    </location>
</feature>
<keyword evidence="7 10" id="KW-0503">Monooxygenase</keyword>
<evidence type="ECO:0000256" key="11">
    <source>
        <dbReference type="SAM" id="Phobius"/>
    </source>
</evidence>
<dbReference type="InterPro" id="IPR050705">
    <property type="entry name" value="Cytochrome_P450_3A"/>
</dbReference>
<evidence type="ECO:0000256" key="4">
    <source>
        <dbReference type="ARBA" id="ARBA00022723"/>
    </source>
</evidence>
<evidence type="ECO:0000256" key="3">
    <source>
        <dbReference type="ARBA" id="ARBA00022617"/>
    </source>
</evidence>
<keyword evidence="5 10" id="KW-0560">Oxidoreductase</keyword>
<dbReference type="GO" id="GO:0020037">
    <property type="term" value="F:heme binding"/>
    <property type="evidence" value="ECO:0007669"/>
    <property type="project" value="InterPro"/>
</dbReference>
<dbReference type="Pfam" id="PF00067">
    <property type="entry name" value="p450"/>
    <property type="match status" value="1"/>
</dbReference>
<dbReference type="CDD" id="cd11055">
    <property type="entry name" value="CYP3A-like"/>
    <property type="match status" value="1"/>
</dbReference>
<evidence type="ECO:0000256" key="6">
    <source>
        <dbReference type="ARBA" id="ARBA00023004"/>
    </source>
</evidence>
<dbReference type="PANTHER" id="PTHR24302:SF15">
    <property type="entry name" value="FATTY-ACID PEROXYGENASE"/>
    <property type="match status" value="1"/>
</dbReference>
<feature type="binding site" description="axial binding residue" evidence="9">
    <location>
        <position position="495"/>
    </location>
    <ligand>
        <name>heme</name>
        <dbReference type="ChEBI" id="CHEBI:30413"/>
    </ligand>
    <ligandPart>
        <name>Fe</name>
        <dbReference type="ChEBI" id="CHEBI:18248"/>
    </ligandPart>
</feature>
<evidence type="ECO:0000256" key="2">
    <source>
        <dbReference type="ARBA" id="ARBA00010617"/>
    </source>
</evidence>
<keyword evidence="11" id="KW-0472">Membrane</keyword>
<comment type="similarity">
    <text evidence="2 10">Belongs to the cytochrome P450 family.</text>
</comment>
<accession>A0A7E4VSY1</accession>
<keyword evidence="12" id="KW-1185">Reference proteome</keyword>
<keyword evidence="11" id="KW-0812">Transmembrane</keyword>
<comment type="cofactor">
    <cofactor evidence="1 9">
        <name>heme</name>
        <dbReference type="ChEBI" id="CHEBI:30413"/>
    </cofactor>
</comment>
<dbReference type="SUPFAM" id="SSF48264">
    <property type="entry name" value="Cytochrome P450"/>
    <property type="match status" value="1"/>
</dbReference>
<dbReference type="FunFam" id="1.10.630.10:FF:000182">
    <property type="entry name" value="Cytochrome P450 3A4"/>
    <property type="match status" value="1"/>
</dbReference>
<proteinExistence type="inferred from homology"/>
<dbReference type="PRINTS" id="PR00385">
    <property type="entry name" value="P450"/>
</dbReference>
<evidence type="ECO:0000256" key="9">
    <source>
        <dbReference type="PIRSR" id="PIRSR602401-1"/>
    </source>
</evidence>
<dbReference type="GO" id="GO:0005506">
    <property type="term" value="F:iron ion binding"/>
    <property type="evidence" value="ECO:0007669"/>
    <property type="project" value="InterPro"/>
</dbReference>
<reference evidence="13" key="2">
    <citation type="submission" date="2020-10" db="UniProtKB">
        <authorList>
            <consortium name="WormBaseParasite"/>
        </authorList>
    </citation>
    <scope>IDENTIFICATION</scope>
</reference>
<evidence type="ECO:0000256" key="1">
    <source>
        <dbReference type="ARBA" id="ARBA00001971"/>
    </source>
</evidence>
<keyword evidence="4 9" id="KW-0479">Metal-binding</keyword>
<dbReference type="PRINTS" id="PR00463">
    <property type="entry name" value="EP450I"/>
</dbReference>
<evidence type="ECO:0000256" key="7">
    <source>
        <dbReference type="ARBA" id="ARBA00023033"/>
    </source>
</evidence>
<keyword evidence="3 9" id="KW-0349">Heme</keyword>
<dbReference type="InterPro" id="IPR001128">
    <property type="entry name" value="Cyt_P450"/>
</dbReference>
<reference evidence="12" key="1">
    <citation type="journal article" date="2013" name="Genetics">
        <title>The draft genome and transcriptome of Panagrellus redivivus are shaped by the harsh demands of a free-living lifestyle.</title>
        <authorList>
            <person name="Srinivasan J."/>
            <person name="Dillman A.R."/>
            <person name="Macchietto M.G."/>
            <person name="Heikkinen L."/>
            <person name="Lakso M."/>
            <person name="Fracchia K.M."/>
            <person name="Antoshechkin I."/>
            <person name="Mortazavi A."/>
            <person name="Wong G."/>
            <person name="Sternberg P.W."/>
        </authorList>
    </citation>
    <scope>NUCLEOTIDE SEQUENCE [LARGE SCALE GENOMIC DNA]</scope>
    <source>
        <strain evidence="12">MT8872</strain>
    </source>
</reference>
<dbReference type="InterPro" id="IPR002401">
    <property type="entry name" value="Cyt_P450_E_grp-I"/>
</dbReference>
<sequence length="552" mass="62852">MVVLIADCLGVGEVIALFGILTYLAIYYLPISLAIVVILLPVTATYFKLRRLNLYWQDRGISGPVGNILVGSKVALFSDINGFDSENFEKYGDTFGAVLAGTPDLVTKDVGFIKTVFNAEFDAFTDREDISNFFPKESFFSSWLTILKGDDWKRVRQRLTPAFTTAKMRKLLVPMEYCAKELNAELEKYAEEKAEIDVKDLFGKLTMNVIGRSAFALDLKAFNQKEEHPFLTHGKRIFEITMIDPLFMFVVFFPNVEKLIRRVLGWKTLVLRDLHDFFLITVSSIIDQRIKNPEAAESNVDALQLMINAIESDEVMEASKTSNVDAEFVSENVQNAKLLKKTVTKQEIVAQSTLFLLAGYETTATTLQFALYCLTHFPKIQDKARSEVKEVFGDKNSLNFDDISKLVYVKQVIHETLRMFAAASRVTRTCNRAIRINDIDFEPGVTFTAQVRHVHYDENNYPDPYKFDPERFSPECRADRDPGAFLPFGGGPRSCIGMRFAEFEMLMTLAHLLRRFRFLPSAVDAFEWPIPLDPVVLTRPVKKFKVRVEALN</sequence>
<dbReference type="WBParaSite" id="Pan_g24240.t1">
    <property type="protein sequence ID" value="Pan_g24240.t1"/>
    <property type="gene ID" value="Pan_g24240"/>
</dbReference>
<dbReference type="Proteomes" id="UP000492821">
    <property type="component" value="Unassembled WGS sequence"/>
</dbReference>
<evidence type="ECO:0000256" key="5">
    <source>
        <dbReference type="ARBA" id="ARBA00023002"/>
    </source>
</evidence>